<evidence type="ECO:0000256" key="3">
    <source>
        <dbReference type="ARBA" id="ARBA00016090"/>
    </source>
</evidence>
<dbReference type="PANTHER" id="PTHR10937:SF0">
    <property type="entry name" value="GLUTAMINE--FRUCTOSE-6-PHOSPHATE TRANSAMINASE (ISOMERIZING)"/>
    <property type="match status" value="1"/>
</dbReference>
<organism evidence="5 6">
    <name type="scientific">Streptomyces tsukubensis</name>
    <dbReference type="NCBI Taxonomy" id="83656"/>
    <lineage>
        <taxon>Bacteria</taxon>
        <taxon>Bacillati</taxon>
        <taxon>Actinomycetota</taxon>
        <taxon>Actinomycetes</taxon>
        <taxon>Kitasatosporales</taxon>
        <taxon>Streptomycetaceae</taxon>
        <taxon>Streptomyces</taxon>
    </lineage>
</organism>
<comment type="caution">
    <text evidence="5">The sequence shown here is derived from an EMBL/GenBank/DDBJ whole genome shotgun (WGS) entry which is preliminary data.</text>
</comment>
<dbReference type="Pfam" id="PF01380">
    <property type="entry name" value="SIS"/>
    <property type="match status" value="1"/>
</dbReference>
<feature type="domain" description="SIS" evidence="4">
    <location>
        <begin position="30"/>
        <end position="168"/>
    </location>
</feature>
<dbReference type="GO" id="GO:0016853">
    <property type="term" value="F:isomerase activity"/>
    <property type="evidence" value="ECO:0007669"/>
    <property type="project" value="UniProtKB-KW"/>
</dbReference>
<dbReference type="GO" id="GO:0004360">
    <property type="term" value="F:glutamine-fructose-6-phosphate transaminase (isomerizing) activity"/>
    <property type="evidence" value="ECO:0007669"/>
    <property type="project" value="UniProtKB-EC"/>
</dbReference>
<evidence type="ECO:0000313" key="6">
    <source>
        <dbReference type="Proteomes" id="UP000190539"/>
    </source>
</evidence>
<evidence type="ECO:0000256" key="1">
    <source>
        <dbReference type="ARBA" id="ARBA00001031"/>
    </source>
</evidence>
<dbReference type="GO" id="GO:0006487">
    <property type="term" value="P:protein N-linked glycosylation"/>
    <property type="evidence" value="ECO:0007669"/>
    <property type="project" value="TreeGrafter"/>
</dbReference>
<keyword evidence="5" id="KW-0413">Isomerase</keyword>
<dbReference type="PROSITE" id="PS51464">
    <property type="entry name" value="SIS"/>
    <property type="match status" value="1"/>
</dbReference>
<dbReference type="GO" id="GO:0006002">
    <property type="term" value="P:fructose 6-phosphate metabolic process"/>
    <property type="evidence" value="ECO:0007669"/>
    <property type="project" value="TreeGrafter"/>
</dbReference>
<dbReference type="EC" id="2.6.1.16" evidence="2"/>
<dbReference type="OrthoDB" id="3808774at2"/>
<evidence type="ECO:0000256" key="2">
    <source>
        <dbReference type="ARBA" id="ARBA00012916"/>
    </source>
</evidence>
<gene>
    <name evidence="5" type="ORF">B1H18_01320</name>
</gene>
<dbReference type="EMBL" id="MVFC01000001">
    <property type="protein sequence ID" value="OON82716.1"/>
    <property type="molecule type" value="Genomic_DNA"/>
</dbReference>
<proteinExistence type="predicted"/>
<sequence>MSSGVPVYGYSYEQGRAAQLTALREVIDHLPARLEEWRPRWRRVLLAGIGASNAALASPAHALRAAGIDAARTDCSDYPLAAGSPDAVLALSQSGRSRETADLVARFGAAGVPTVALTNAAWSPLRETAATTVSVGDYPDSRVSTVGFVVTYAALGMLADVLADGHVDPGWARVPHAVEETLADSAEPLAKFAAGPLAEGSVDIVASAPQLTTAEAVALLFREGPLVPASAYGTRTYLHGPMDVASPNTSHVLVGGSRELALAEQLLQQPTSVLTVTDGTEPVPVGVTPVTVPTGLTPPQRALVEVCVLQELVARTARARGNPVDDTAFTRQDTKIGALTEL</sequence>
<dbReference type="SUPFAM" id="SSF53697">
    <property type="entry name" value="SIS domain"/>
    <property type="match status" value="1"/>
</dbReference>
<dbReference type="RefSeq" id="WP_077963929.1">
    <property type="nucleotide sequence ID" value="NZ_CP045178.1"/>
</dbReference>
<dbReference type="InterPro" id="IPR046348">
    <property type="entry name" value="SIS_dom_sf"/>
</dbReference>
<dbReference type="InterPro" id="IPR001347">
    <property type="entry name" value="SIS_dom"/>
</dbReference>
<dbReference type="Gene3D" id="3.40.50.10490">
    <property type="entry name" value="Glucose-6-phosphate isomerase like protein, domain 1"/>
    <property type="match status" value="2"/>
</dbReference>
<dbReference type="PANTHER" id="PTHR10937">
    <property type="entry name" value="GLUCOSAMINE--FRUCTOSE-6-PHOSPHATE AMINOTRANSFERASE, ISOMERIZING"/>
    <property type="match status" value="1"/>
</dbReference>
<dbReference type="GO" id="GO:0006047">
    <property type="term" value="P:UDP-N-acetylglucosamine metabolic process"/>
    <property type="evidence" value="ECO:0007669"/>
    <property type="project" value="TreeGrafter"/>
</dbReference>
<dbReference type="GO" id="GO:0097367">
    <property type="term" value="F:carbohydrate derivative binding"/>
    <property type="evidence" value="ECO:0007669"/>
    <property type="project" value="InterPro"/>
</dbReference>
<name>A0A1V4AF73_9ACTN</name>
<protein>
    <recommendedName>
        <fullName evidence="3">Glutamine--fructose-6-phosphate aminotransferase [isomerizing]</fullName>
        <ecNumber evidence="2">2.6.1.16</ecNumber>
    </recommendedName>
</protein>
<evidence type="ECO:0000259" key="4">
    <source>
        <dbReference type="PROSITE" id="PS51464"/>
    </source>
</evidence>
<dbReference type="Proteomes" id="UP000190539">
    <property type="component" value="Unassembled WGS sequence"/>
</dbReference>
<keyword evidence="6" id="KW-1185">Reference proteome</keyword>
<dbReference type="AlphaFoldDB" id="A0A1V4AF73"/>
<accession>A0A1V4AF73</accession>
<dbReference type="STRING" id="83656.B1H18_01320"/>
<comment type="catalytic activity">
    <reaction evidence="1">
        <text>D-fructose 6-phosphate + L-glutamine = D-glucosamine 6-phosphate + L-glutamate</text>
        <dbReference type="Rhea" id="RHEA:13237"/>
        <dbReference type="ChEBI" id="CHEBI:29985"/>
        <dbReference type="ChEBI" id="CHEBI:58359"/>
        <dbReference type="ChEBI" id="CHEBI:58725"/>
        <dbReference type="ChEBI" id="CHEBI:61527"/>
        <dbReference type="EC" id="2.6.1.16"/>
    </reaction>
</comment>
<reference evidence="5 6" key="1">
    <citation type="submission" date="2017-02" db="EMBL/GenBank/DDBJ databases">
        <title>Draft Genome Sequence of Streptomyces tsukubaensis F601, a Producer of the immunosuppressant tacrolimus FK506.</title>
        <authorList>
            <person name="Zong G."/>
            <person name="Zhong C."/>
            <person name="Fu J."/>
            <person name="Qin R."/>
            <person name="Cao G."/>
        </authorList>
    </citation>
    <scope>NUCLEOTIDE SEQUENCE [LARGE SCALE GENOMIC DNA]</scope>
    <source>
        <strain evidence="5 6">F601</strain>
    </source>
</reference>
<evidence type="ECO:0000313" key="5">
    <source>
        <dbReference type="EMBL" id="OON82716.1"/>
    </source>
</evidence>